<reference evidence="2" key="1">
    <citation type="submission" date="2023-08" db="EMBL/GenBank/DDBJ databases">
        <title>Reference Genome Resource for the Citrus Pathogen Phytophthora citrophthora.</title>
        <authorList>
            <person name="Moller H."/>
            <person name="Coetzee B."/>
            <person name="Rose L.J."/>
            <person name="Van Niekerk J.M."/>
        </authorList>
    </citation>
    <scope>NUCLEOTIDE SEQUENCE</scope>
    <source>
        <strain evidence="2">STE-U-9442</strain>
    </source>
</reference>
<gene>
    <name evidence="2" type="ORF">P3T76_008589</name>
</gene>
<protein>
    <submittedName>
        <fullName evidence="2">Uncharacterized protein</fullName>
    </submittedName>
</protein>
<sequence length="209" mass="23488">MAGQWWRRLFRVDEMEKTRVRSFHREITTDGYGVGIHMNRPTPGKGKKATGKDEKTEKLKDKNVSEVLGMPLAKSSKRRAEEYNEVWGIDPGRTDFITTVNQEGKAVRFSTSDFYHASGYSRSNRKSRHHIDKSPRISRIRESRACVETASLARFPFTRCCTACASTASAGNQWTETSTRPRTSSACCRTSSRAFPSGLSVSGTSLPRQ</sequence>
<organism evidence="2 3">
    <name type="scientific">Phytophthora citrophthora</name>
    <dbReference type="NCBI Taxonomy" id="4793"/>
    <lineage>
        <taxon>Eukaryota</taxon>
        <taxon>Sar</taxon>
        <taxon>Stramenopiles</taxon>
        <taxon>Oomycota</taxon>
        <taxon>Peronosporomycetes</taxon>
        <taxon>Peronosporales</taxon>
        <taxon>Peronosporaceae</taxon>
        <taxon>Phytophthora</taxon>
    </lineage>
</organism>
<feature type="region of interest" description="Disordered" evidence="1">
    <location>
        <begin position="32"/>
        <end position="57"/>
    </location>
</feature>
<dbReference type="Proteomes" id="UP001259832">
    <property type="component" value="Unassembled WGS sequence"/>
</dbReference>
<dbReference type="EMBL" id="JASMQC010000016">
    <property type="protein sequence ID" value="KAK1939205.1"/>
    <property type="molecule type" value="Genomic_DNA"/>
</dbReference>
<evidence type="ECO:0000256" key="1">
    <source>
        <dbReference type="SAM" id="MobiDB-lite"/>
    </source>
</evidence>
<name>A0AAD9GIK4_9STRA</name>
<comment type="caution">
    <text evidence="2">The sequence shown here is derived from an EMBL/GenBank/DDBJ whole genome shotgun (WGS) entry which is preliminary data.</text>
</comment>
<dbReference type="AlphaFoldDB" id="A0AAD9GIK4"/>
<evidence type="ECO:0000313" key="3">
    <source>
        <dbReference type="Proteomes" id="UP001259832"/>
    </source>
</evidence>
<proteinExistence type="predicted"/>
<accession>A0AAD9GIK4</accession>
<evidence type="ECO:0000313" key="2">
    <source>
        <dbReference type="EMBL" id="KAK1939205.1"/>
    </source>
</evidence>
<keyword evidence="3" id="KW-1185">Reference proteome</keyword>